<feature type="domain" description="Methionyl/Leucyl tRNA synthetase" evidence="14">
    <location>
        <begin position="139"/>
        <end position="270"/>
    </location>
</feature>
<comment type="similarity">
    <text evidence="1 11">Belongs to the class-I aminoacyl-tRNA synthetase family.</text>
</comment>
<dbReference type="GO" id="GO:0032543">
    <property type="term" value="P:mitochondrial translation"/>
    <property type="evidence" value="ECO:0007669"/>
    <property type="project" value="TreeGrafter"/>
</dbReference>
<keyword evidence="3" id="KW-0963">Cytoplasm</keyword>
<evidence type="ECO:0000313" key="16">
    <source>
        <dbReference type="EMBL" id="KAL1523982.1"/>
    </source>
</evidence>
<evidence type="ECO:0000256" key="6">
    <source>
        <dbReference type="ARBA" id="ARBA00022840"/>
    </source>
</evidence>
<dbReference type="FunFam" id="3.10.20.590:FF:000001">
    <property type="entry name" value="Leucine--tRNA ligase"/>
    <property type="match status" value="1"/>
</dbReference>
<dbReference type="Gene3D" id="3.40.50.620">
    <property type="entry name" value="HUPs"/>
    <property type="match status" value="2"/>
</dbReference>
<keyword evidence="5 11" id="KW-0547">Nucleotide-binding</keyword>
<evidence type="ECO:0000256" key="4">
    <source>
        <dbReference type="ARBA" id="ARBA00022598"/>
    </source>
</evidence>
<dbReference type="CDD" id="cd00812">
    <property type="entry name" value="LeuRS_core"/>
    <property type="match status" value="1"/>
</dbReference>
<sequence length="926" mass="103721">MIIIHIIGIVKEPTKDLICGSSACALPHTATTSLQMLLKTMSLLHAGTAVVALGFQRGACIPGCYRPVVRSPFAQQFTRQAFMTAAAPPESSNEESNAQPTGYDHAALEFKWQQYWREQRTFATRRREGKEKKYVLDMFPYPSGAGLHVGHPEGYTASDIMARYWRMCDFDVLHPMGWDAFGLPAEQHAINTGTHPEETTKLNIANFKRQLQSLGFSYDWDRELATTDEGYVKWTQWIFVQLFRKGLAFQKEVLVNWCPELGTVLANEEIVDGVSERGGFPVQRMPLRQWILQITAYADKLAAELEEEQVEWPEGTVTMQKSWIGRSEGANIDFILEGGSSEDTVTVFTTRPDTLMGVSYVVIAPEHPLAAKLAAIEGDHQAALVDYIDAASRRSDLERTAAKSKTGVFTGAMVRHPLSDEKVPLWTSDYVLSTYGTGAVMAVPAHDERDFEFALKFKLPIIQVVAPEGGQSSNELEEAFTGPGVCVNSGEGLDGLSTEECKAAVIRQLQEKKRGESKVSYKLRDWVFSRQRYWGEPIPVYFPVTMEDPTGDPRVGDAHTIDYSSPQVVDESELPVRLPELEDFKPGSDPQGCLARVLDWRFFERDGHWFARETNTMPQWAGSCWYYLRFADPHNQEAFISPKAERDWLPVDLYVGGAEHAVLHLLYARFWHKVLYDLGLVTTKEPFKKLVHQGMILGADGEKMSKSRGNVVNPDDIVRSYGADAMRLYEMFMGPLEAVKPWQTEQIAGVVRFQKRVYNLAGRVNKAASMSDETERLMHQTIRKVSNDMDTMSFNTAISQLMVFSTHLASLDDLPEEPVSNLALLLSPMAPHLGEEVWQTLGNDGSLAYVPWPKYDEAKCVESTVTMGVQVNGKVRGEIQVSREADEATVKELALSNVKVAKFTDGKEIKKFIYVPGKIVNLVVGK</sequence>
<dbReference type="InterPro" id="IPR002302">
    <property type="entry name" value="Leu-tRNA-ligase"/>
</dbReference>
<evidence type="ECO:0000259" key="15">
    <source>
        <dbReference type="Pfam" id="PF13603"/>
    </source>
</evidence>
<dbReference type="InterPro" id="IPR015413">
    <property type="entry name" value="Methionyl/Leucyl_tRNA_Synth"/>
</dbReference>
<comment type="caution">
    <text evidence="16">The sequence shown here is derived from an EMBL/GenBank/DDBJ whole genome shotgun (WGS) entry which is preliminary data.</text>
</comment>
<dbReference type="InterPro" id="IPR014729">
    <property type="entry name" value="Rossmann-like_a/b/a_fold"/>
</dbReference>
<dbReference type="PANTHER" id="PTHR43740">
    <property type="entry name" value="LEUCYL-TRNA SYNTHETASE"/>
    <property type="match status" value="1"/>
</dbReference>
<dbReference type="EC" id="6.1.1.4" evidence="2"/>
<gene>
    <name evidence="16" type="ORF">AB1Y20_018897</name>
</gene>
<dbReference type="Gene3D" id="1.10.730.10">
    <property type="entry name" value="Isoleucyl-tRNA Synthetase, Domain 1"/>
    <property type="match status" value="1"/>
</dbReference>
<dbReference type="InterPro" id="IPR002300">
    <property type="entry name" value="aa-tRNA-synth_Ia"/>
</dbReference>
<evidence type="ECO:0000256" key="9">
    <source>
        <dbReference type="ARBA" id="ARBA00030520"/>
    </source>
</evidence>
<dbReference type="Gene3D" id="3.10.20.590">
    <property type="match status" value="1"/>
</dbReference>
<keyword evidence="6 11" id="KW-0067">ATP-binding</keyword>
<dbReference type="GO" id="GO:0005739">
    <property type="term" value="C:mitochondrion"/>
    <property type="evidence" value="ECO:0007669"/>
    <property type="project" value="TreeGrafter"/>
</dbReference>
<feature type="domain" description="Aminoacyl-tRNA synthetase class Ia" evidence="12">
    <location>
        <begin position="522"/>
        <end position="547"/>
    </location>
</feature>
<dbReference type="GO" id="GO:0005524">
    <property type="term" value="F:ATP binding"/>
    <property type="evidence" value="ECO:0007669"/>
    <property type="project" value="UniProtKB-KW"/>
</dbReference>
<dbReference type="InterPro" id="IPR001412">
    <property type="entry name" value="aa-tRNA-synth_I_CS"/>
</dbReference>
<feature type="domain" description="Methionyl/Valyl/Leucyl/Isoleucyl-tRNA synthetase anticodon-binding" evidence="13">
    <location>
        <begin position="777"/>
        <end position="887"/>
    </location>
</feature>
<keyword evidence="4 11" id="KW-0436">Ligase</keyword>
<evidence type="ECO:0000256" key="2">
    <source>
        <dbReference type="ARBA" id="ARBA00013164"/>
    </source>
</evidence>
<evidence type="ECO:0000259" key="14">
    <source>
        <dbReference type="Pfam" id="PF09334"/>
    </source>
</evidence>
<dbReference type="Pfam" id="PF08264">
    <property type="entry name" value="Anticodon_1"/>
    <property type="match status" value="1"/>
</dbReference>
<comment type="catalytic activity">
    <reaction evidence="10">
        <text>tRNA(Leu) + L-leucine + ATP = L-leucyl-tRNA(Leu) + AMP + diphosphate</text>
        <dbReference type="Rhea" id="RHEA:11688"/>
        <dbReference type="Rhea" id="RHEA-COMP:9613"/>
        <dbReference type="Rhea" id="RHEA-COMP:9622"/>
        <dbReference type="ChEBI" id="CHEBI:30616"/>
        <dbReference type="ChEBI" id="CHEBI:33019"/>
        <dbReference type="ChEBI" id="CHEBI:57427"/>
        <dbReference type="ChEBI" id="CHEBI:78442"/>
        <dbReference type="ChEBI" id="CHEBI:78494"/>
        <dbReference type="ChEBI" id="CHEBI:456215"/>
        <dbReference type="EC" id="6.1.1.4"/>
    </reaction>
</comment>
<protein>
    <recommendedName>
        <fullName evidence="2">leucine--tRNA ligase</fullName>
        <ecNumber evidence="2">6.1.1.4</ecNumber>
    </recommendedName>
    <alternativeName>
        <fullName evidence="9">Leucyl-tRNA synthetase</fullName>
    </alternativeName>
</protein>
<name>A0AB34JT32_PRYPA</name>
<dbReference type="EMBL" id="JBGBPQ010000005">
    <property type="protein sequence ID" value="KAL1523982.1"/>
    <property type="molecule type" value="Genomic_DNA"/>
</dbReference>
<evidence type="ECO:0000256" key="8">
    <source>
        <dbReference type="ARBA" id="ARBA00023146"/>
    </source>
</evidence>
<dbReference type="PANTHER" id="PTHR43740:SF2">
    <property type="entry name" value="LEUCINE--TRNA LIGASE, MITOCHONDRIAL"/>
    <property type="match status" value="1"/>
</dbReference>
<dbReference type="SUPFAM" id="SSF52374">
    <property type="entry name" value="Nucleotidylyl transferase"/>
    <property type="match status" value="1"/>
</dbReference>
<dbReference type="GO" id="GO:0004823">
    <property type="term" value="F:leucine-tRNA ligase activity"/>
    <property type="evidence" value="ECO:0007669"/>
    <property type="project" value="UniProtKB-EC"/>
</dbReference>
<dbReference type="Pfam" id="PF00133">
    <property type="entry name" value="tRNA-synt_1"/>
    <property type="match status" value="2"/>
</dbReference>
<evidence type="ECO:0000256" key="11">
    <source>
        <dbReference type="RuleBase" id="RU363035"/>
    </source>
</evidence>
<dbReference type="InterPro" id="IPR009080">
    <property type="entry name" value="tRNAsynth_Ia_anticodon-bd"/>
</dbReference>
<dbReference type="FunFam" id="3.40.50.620:FF:000077">
    <property type="entry name" value="Leucine--tRNA ligase"/>
    <property type="match status" value="1"/>
</dbReference>
<dbReference type="FunFam" id="1.10.730.10:FF:000011">
    <property type="entry name" value="Leucine--tRNA ligase chloroplastic/mitochondrial"/>
    <property type="match status" value="1"/>
</dbReference>
<dbReference type="SUPFAM" id="SSF47323">
    <property type="entry name" value="Anticodon-binding domain of a subclass of class I aminoacyl-tRNA synthetases"/>
    <property type="match status" value="1"/>
</dbReference>
<dbReference type="InterPro" id="IPR025709">
    <property type="entry name" value="Leu_tRNA-synth_edit"/>
</dbReference>
<evidence type="ECO:0000256" key="5">
    <source>
        <dbReference type="ARBA" id="ARBA00022741"/>
    </source>
</evidence>
<dbReference type="NCBIfam" id="TIGR00396">
    <property type="entry name" value="leuS_bact"/>
    <property type="match status" value="1"/>
</dbReference>
<keyword evidence="8 11" id="KW-0030">Aminoacyl-tRNA synthetase</keyword>
<organism evidence="16 17">
    <name type="scientific">Prymnesium parvum</name>
    <name type="common">Toxic golden alga</name>
    <dbReference type="NCBI Taxonomy" id="97485"/>
    <lineage>
        <taxon>Eukaryota</taxon>
        <taxon>Haptista</taxon>
        <taxon>Haptophyta</taxon>
        <taxon>Prymnesiophyceae</taxon>
        <taxon>Prymnesiales</taxon>
        <taxon>Prymnesiaceae</taxon>
        <taxon>Prymnesium</taxon>
    </lineage>
</organism>
<evidence type="ECO:0000256" key="7">
    <source>
        <dbReference type="ARBA" id="ARBA00022917"/>
    </source>
</evidence>
<feature type="domain" description="Aminoacyl-tRNA synthetase class Ia" evidence="12">
    <location>
        <begin position="668"/>
        <end position="729"/>
    </location>
</feature>
<dbReference type="AlphaFoldDB" id="A0AB34JT32"/>
<keyword evidence="7 11" id="KW-0648">Protein biosynthesis</keyword>
<dbReference type="Proteomes" id="UP001515480">
    <property type="component" value="Unassembled WGS sequence"/>
</dbReference>
<reference evidence="16 17" key="1">
    <citation type="journal article" date="2024" name="Science">
        <title>Giant polyketide synthase enzymes in the biosynthesis of giant marine polyether toxins.</title>
        <authorList>
            <person name="Fallon T.R."/>
            <person name="Shende V.V."/>
            <person name="Wierzbicki I.H."/>
            <person name="Pendleton A.L."/>
            <person name="Watervoot N.F."/>
            <person name="Auber R.P."/>
            <person name="Gonzalez D.J."/>
            <person name="Wisecaver J.H."/>
            <person name="Moore B.S."/>
        </authorList>
    </citation>
    <scope>NUCLEOTIDE SEQUENCE [LARGE SCALE GENOMIC DNA]</scope>
    <source>
        <strain evidence="16 17">12B1</strain>
    </source>
</reference>
<evidence type="ECO:0000259" key="13">
    <source>
        <dbReference type="Pfam" id="PF08264"/>
    </source>
</evidence>
<dbReference type="GO" id="GO:0006429">
    <property type="term" value="P:leucyl-tRNA aminoacylation"/>
    <property type="evidence" value="ECO:0007669"/>
    <property type="project" value="InterPro"/>
</dbReference>
<dbReference type="Pfam" id="PF13603">
    <property type="entry name" value="tRNA-synt_1_2"/>
    <property type="match status" value="1"/>
</dbReference>
<proteinExistence type="inferred from homology"/>
<evidence type="ECO:0000313" key="17">
    <source>
        <dbReference type="Proteomes" id="UP001515480"/>
    </source>
</evidence>
<dbReference type="FunFam" id="3.40.50.620:FF:000056">
    <property type="entry name" value="Leucine--tRNA ligase"/>
    <property type="match status" value="1"/>
</dbReference>
<dbReference type="Pfam" id="PF09334">
    <property type="entry name" value="tRNA-synt_1g"/>
    <property type="match status" value="1"/>
</dbReference>
<dbReference type="InterPro" id="IPR009008">
    <property type="entry name" value="Val/Leu/Ile-tRNA-synth_edit"/>
</dbReference>
<dbReference type="PRINTS" id="PR00985">
    <property type="entry name" value="TRNASYNTHLEU"/>
</dbReference>
<dbReference type="CDD" id="cd07958">
    <property type="entry name" value="Anticodon_Ia_Leu_BEm"/>
    <property type="match status" value="1"/>
</dbReference>
<feature type="domain" description="Leucyl-tRNA synthetase editing" evidence="15">
    <location>
        <begin position="321"/>
        <end position="509"/>
    </location>
</feature>
<accession>A0AB34JT32</accession>
<dbReference type="SUPFAM" id="SSF50677">
    <property type="entry name" value="ValRS/IleRS/LeuRS editing domain"/>
    <property type="match status" value="1"/>
</dbReference>
<evidence type="ECO:0000256" key="1">
    <source>
        <dbReference type="ARBA" id="ARBA00005594"/>
    </source>
</evidence>
<dbReference type="InterPro" id="IPR013155">
    <property type="entry name" value="M/V/L/I-tRNA-synth_anticd-bd"/>
</dbReference>
<evidence type="ECO:0000256" key="3">
    <source>
        <dbReference type="ARBA" id="ARBA00022490"/>
    </source>
</evidence>
<evidence type="ECO:0000256" key="10">
    <source>
        <dbReference type="ARBA" id="ARBA00047469"/>
    </source>
</evidence>
<dbReference type="GO" id="GO:0002161">
    <property type="term" value="F:aminoacyl-tRNA deacylase activity"/>
    <property type="evidence" value="ECO:0007669"/>
    <property type="project" value="InterPro"/>
</dbReference>
<dbReference type="PROSITE" id="PS00178">
    <property type="entry name" value="AA_TRNA_LIGASE_I"/>
    <property type="match status" value="1"/>
</dbReference>
<evidence type="ECO:0000259" key="12">
    <source>
        <dbReference type="Pfam" id="PF00133"/>
    </source>
</evidence>
<keyword evidence="17" id="KW-1185">Reference proteome</keyword>
<dbReference type="HAMAP" id="MF_00049_B">
    <property type="entry name" value="Leu_tRNA_synth_B"/>
    <property type="match status" value="1"/>
</dbReference>